<proteinExistence type="predicted"/>
<evidence type="ECO:0000313" key="2">
    <source>
        <dbReference type="Proteomes" id="UP000037035"/>
    </source>
</evidence>
<name>A0A0L6V9Q3_9BASI</name>
<dbReference type="Proteomes" id="UP000037035">
    <property type="component" value="Unassembled WGS sequence"/>
</dbReference>
<reference evidence="1 2" key="1">
    <citation type="submission" date="2015-08" db="EMBL/GenBank/DDBJ databases">
        <title>Next Generation Sequencing and Analysis of the Genome of Puccinia sorghi L Schw, the Causal Agent of Maize Common Rust.</title>
        <authorList>
            <person name="Rochi L."/>
            <person name="Burguener G."/>
            <person name="Darino M."/>
            <person name="Turjanski A."/>
            <person name="Kreff E."/>
            <person name="Dieguez M.J."/>
            <person name="Sacco F."/>
        </authorList>
    </citation>
    <scope>NUCLEOTIDE SEQUENCE [LARGE SCALE GENOMIC DNA]</scope>
    <source>
        <strain evidence="1 2">RO10H11247</strain>
    </source>
</reference>
<gene>
    <name evidence="1" type="ORF">VP01_215g1</name>
</gene>
<dbReference type="AlphaFoldDB" id="A0A0L6V9Q3"/>
<evidence type="ECO:0000313" key="1">
    <source>
        <dbReference type="EMBL" id="KNZ57434.1"/>
    </source>
</evidence>
<keyword evidence="2" id="KW-1185">Reference proteome</keyword>
<protein>
    <recommendedName>
        <fullName evidence="3">DUF4219 domain-containing protein</fullName>
    </recommendedName>
</protein>
<dbReference type="Pfam" id="PF14223">
    <property type="entry name" value="Retrotran_gag_2"/>
    <property type="match status" value="1"/>
</dbReference>
<accession>A0A0L6V9Q3</accession>
<evidence type="ECO:0008006" key="3">
    <source>
        <dbReference type="Google" id="ProtNLM"/>
    </source>
</evidence>
<dbReference type="VEuPathDB" id="FungiDB:VP01_215g1"/>
<comment type="caution">
    <text evidence="1">The sequence shown here is derived from an EMBL/GenBank/DDBJ whole genome shotgun (WGS) entry which is preliminary data.</text>
</comment>
<organism evidence="1 2">
    <name type="scientific">Puccinia sorghi</name>
    <dbReference type="NCBI Taxonomy" id="27349"/>
    <lineage>
        <taxon>Eukaryota</taxon>
        <taxon>Fungi</taxon>
        <taxon>Dikarya</taxon>
        <taxon>Basidiomycota</taxon>
        <taxon>Pucciniomycotina</taxon>
        <taxon>Pucciniomycetes</taxon>
        <taxon>Pucciniales</taxon>
        <taxon>Pucciniaceae</taxon>
        <taxon>Puccinia</taxon>
    </lineage>
</organism>
<dbReference type="OrthoDB" id="913043at2759"/>
<sequence length="184" mass="20667">MDGINSTILKTTIEAIPILTEENFSSWRTRITALFKLGGIKEQMTNGAPELDEDDNTTVCAIILSKLSTTTQCNVVTSDNEDNAQLLWKAILKRFISSEPSNRARVYNEFANIKFDVSNIEKFVTEVRSAITKMGDVGINLDEDIITYDLIRFHHFCSHLVPGWPEMSPDSSCLFMPQGVMGRN</sequence>
<dbReference type="EMBL" id="LAVV01007014">
    <property type="protein sequence ID" value="KNZ57434.1"/>
    <property type="molecule type" value="Genomic_DNA"/>
</dbReference>